<evidence type="ECO:0000256" key="1">
    <source>
        <dbReference type="SAM" id="MobiDB-lite"/>
    </source>
</evidence>
<feature type="signal peptide" evidence="2">
    <location>
        <begin position="1"/>
        <end position="28"/>
    </location>
</feature>
<gene>
    <name evidence="3" type="ORF">ACAT0790_LOCUS69633</name>
</gene>
<evidence type="ECO:0000313" key="3">
    <source>
        <dbReference type="EMBL" id="CAD9192856.1"/>
    </source>
</evidence>
<feature type="compositionally biased region" description="Polar residues" evidence="1">
    <location>
        <begin position="68"/>
        <end position="86"/>
    </location>
</feature>
<feature type="region of interest" description="Disordered" evidence="1">
    <location>
        <begin position="38"/>
        <end position="86"/>
    </location>
</feature>
<reference evidence="3" key="1">
    <citation type="submission" date="2021-01" db="EMBL/GenBank/DDBJ databases">
        <authorList>
            <person name="Corre E."/>
            <person name="Pelletier E."/>
            <person name="Niang G."/>
            <person name="Scheremetjew M."/>
            <person name="Finn R."/>
            <person name="Kale V."/>
            <person name="Holt S."/>
            <person name="Cochrane G."/>
            <person name="Meng A."/>
            <person name="Brown T."/>
            <person name="Cohen L."/>
        </authorList>
    </citation>
    <scope>NUCLEOTIDE SEQUENCE</scope>
    <source>
        <strain evidence="3">OF101</strain>
    </source>
</reference>
<keyword evidence="2" id="KW-0732">Signal</keyword>
<dbReference type="AlphaFoldDB" id="A0A7S1SEV2"/>
<sequence>MRRSRLSGQGSIALPLSVLLLAWRTLAATALRAHRHGLDPMPPADGPDSALPVAGPDSTLPVVADPNATLSASGPSSTHPAARTNSTLPVGGRILVVLRGEAMRTPHTKSWREVSGQLGCDKAGYDRQVAASKSLMANIVKPLESIRNRVDLLVTNYPCKEGQLIESIYSIYAAHRQTSIEPFQKRARNQAENMKWVLQRAVRRASLQGPYDLIIITRHDVIWRRRIDEWPALDVRKFNYASPCEARTCHAPFPDGMCECGNDLIHTMPGHMLDTFVKMPLWRHTKILNASRAYRQVGVDVGYALTDDPEEIGEGVRAPNQYYEVYCSLDDGDGD</sequence>
<feature type="chain" id="PRO_5031259127" evidence="2">
    <location>
        <begin position="29"/>
        <end position="335"/>
    </location>
</feature>
<proteinExistence type="predicted"/>
<dbReference type="EMBL" id="HBGE01116707">
    <property type="protein sequence ID" value="CAD9192856.1"/>
    <property type="molecule type" value="Transcribed_RNA"/>
</dbReference>
<protein>
    <submittedName>
        <fullName evidence="3">Uncharacterized protein</fullName>
    </submittedName>
</protein>
<name>A0A7S1SEV2_ALECA</name>
<evidence type="ECO:0000256" key="2">
    <source>
        <dbReference type="SAM" id="SignalP"/>
    </source>
</evidence>
<accession>A0A7S1SEV2</accession>
<organism evidence="3">
    <name type="scientific">Alexandrium catenella</name>
    <name type="common">Red tide dinoflagellate</name>
    <name type="synonym">Gonyaulax catenella</name>
    <dbReference type="NCBI Taxonomy" id="2925"/>
    <lineage>
        <taxon>Eukaryota</taxon>
        <taxon>Sar</taxon>
        <taxon>Alveolata</taxon>
        <taxon>Dinophyceae</taxon>
        <taxon>Gonyaulacales</taxon>
        <taxon>Pyrocystaceae</taxon>
        <taxon>Alexandrium</taxon>
    </lineage>
</organism>